<organism evidence="1 2">
    <name type="scientific">Clunio marinus</name>
    <dbReference type="NCBI Taxonomy" id="568069"/>
    <lineage>
        <taxon>Eukaryota</taxon>
        <taxon>Metazoa</taxon>
        <taxon>Ecdysozoa</taxon>
        <taxon>Arthropoda</taxon>
        <taxon>Hexapoda</taxon>
        <taxon>Insecta</taxon>
        <taxon>Pterygota</taxon>
        <taxon>Neoptera</taxon>
        <taxon>Endopterygota</taxon>
        <taxon>Diptera</taxon>
        <taxon>Nematocera</taxon>
        <taxon>Chironomoidea</taxon>
        <taxon>Chironomidae</taxon>
        <taxon>Clunio</taxon>
    </lineage>
</organism>
<dbReference type="EMBL" id="CVRI01000037">
    <property type="protein sequence ID" value="CRK93594.1"/>
    <property type="molecule type" value="Genomic_DNA"/>
</dbReference>
<accession>A0A1J1I1F9</accession>
<evidence type="ECO:0000313" key="2">
    <source>
        <dbReference type="Proteomes" id="UP000183832"/>
    </source>
</evidence>
<evidence type="ECO:0000313" key="1">
    <source>
        <dbReference type="EMBL" id="CRK93594.1"/>
    </source>
</evidence>
<dbReference type="Proteomes" id="UP000183832">
    <property type="component" value="Unassembled WGS sequence"/>
</dbReference>
<gene>
    <name evidence="1" type="ORF">CLUMA_CG007127</name>
</gene>
<name>A0A1J1I1F9_9DIPT</name>
<sequence length="112" mass="12736">MKCADFQHKLMVEFLVLLRTSSLKISLTRNDIIILRTLLLHPQKTNAGLSNFTDNDKIATRNGGNNSDKTIKQGNTLAAASSLDELLKLFETMDITTQGFVYQKRKYVMDLW</sequence>
<proteinExistence type="predicted"/>
<reference evidence="1 2" key="1">
    <citation type="submission" date="2015-04" db="EMBL/GenBank/DDBJ databases">
        <authorList>
            <person name="Syromyatnikov M.Y."/>
            <person name="Popov V.N."/>
        </authorList>
    </citation>
    <scope>NUCLEOTIDE SEQUENCE [LARGE SCALE GENOMIC DNA]</scope>
</reference>
<protein>
    <submittedName>
        <fullName evidence="1">CLUMA_CG007127, isoform A</fullName>
    </submittedName>
</protein>
<dbReference type="AlphaFoldDB" id="A0A1J1I1F9"/>
<keyword evidence="2" id="KW-1185">Reference proteome</keyword>